<evidence type="ECO:0000256" key="1">
    <source>
        <dbReference type="SAM" id="Phobius"/>
    </source>
</evidence>
<dbReference type="STRING" id="446469.Sked_19510"/>
<protein>
    <submittedName>
        <fullName evidence="2">Uncharacterized protein</fullName>
    </submittedName>
</protein>
<evidence type="ECO:0000313" key="3">
    <source>
        <dbReference type="Proteomes" id="UP000000322"/>
    </source>
</evidence>
<feature type="transmembrane region" description="Helical" evidence="1">
    <location>
        <begin position="51"/>
        <end position="72"/>
    </location>
</feature>
<keyword evidence="1" id="KW-0812">Transmembrane</keyword>
<evidence type="ECO:0000313" key="2">
    <source>
        <dbReference type="EMBL" id="ACZ21876.1"/>
    </source>
</evidence>
<organism evidence="2 3">
    <name type="scientific">Sanguibacter keddieii (strain ATCC 51767 / DSM 10542 / NCFB 3025 / ST-74)</name>
    <dbReference type="NCBI Taxonomy" id="446469"/>
    <lineage>
        <taxon>Bacteria</taxon>
        <taxon>Bacillati</taxon>
        <taxon>Actinomycetota</taxon>
        <taxon>Actinomycetes</taxon>
        <taxon>Micrococcales</taxon>
        <taxon>Sanguibacteraceae</taxon>
        <taxon>Sanguibacter</taxon>
    </lineage>
</organism>
<accession>D1BHF6</accession>
<reference evidence="2 3" key="1">
    <citation type="journal article" date="2009" name="Stand. Genomic Sci.">
        <title>Complete genome sequence of Sanguibacter keddieii type strain (ST-74).</title>
        <authorList>
            <person name="Ivanova N."/>
            <person name="Sikorski J."/>
            <person name="Sims D."/>
            <person name="Brettin T."/>
            <person name="Detter J.C."/>
            <person name="Han C."/>
            <person name="Lapidus A."/>
            <person name="Copeland A."/>
            <person name="Glavina Del Rio T."/>
            <person name="Nolan M."/>
            <person name="Chen F."/>
            <person name="Lucas S."/>
            <person name="Tice H."/>
            <person name="Cheng J.F."/>
            <person name="Bruce D."/>
            <person name="Goodwin L."/>
            <person name="Pitluck S."/>
            <person name="Pati A."/>
            <person name="Mavromatis K."/>
            <person name="Chen A."/>
            <person name="Palaniappan K."/>
            <person name="D'haeseleer P."/>
            <person name="Chain P."/>
            <person name="Bristow J."/>
            <person name="Eisen J.A."/>
            <person name="Markowitz V."/>
            <person name="Hugenholtz P."/>
            <person name="Goker M."/>
            <person name="Pukall R."/>
            <person name="Klenk H.P."/>
            <person name="Kyrpides N.C."/>
        </authorList>
    </citation>
    <scope>NUCLEOTIDE SEQUENCE [LARGE SCALE GENOMIC DNA]</scope>
    <source>
        <strain evidence="3">ATCC 51767 / DSM 10542 / NCFB 3025 / ST-74</strain>
    </source>
</reference>
<dbReference type="HOGENOM" id="CLU_1174769_0_0_11"/>
<gene>
    <name evidence="2" type="ordered locus">Sked_19510</name>
</gene>
<keyword evidence="3" id="KW-1185">Reference proteome</keyword>
<feature type="transmembrane region" description="Helical" evidence="1">
    <location>
        <begin position="92"/>
        <end position="117"/>
    </location>
</feature>
<dbReference type="AlphaFoldDB" id="D1BHF6"/>
<dbReference type="KEGG" id="ske:Sked_19510"/>
<keyword evidence="1" id="KW-1133">Transmembrane helix</keyword>
<dbReference type="EMBL" id="CP001819">
    <property type="protein sequence ID" value="ACZ21876.1"/>
    <property type="molecule type" value="Genomic_DNA"/>
</dbReference>
<keyword evidence="1" id="KW-0472">Membrane</keyword>
<proteinExistence type="predicted"/>
<sequence>MLGSFSTSGTVSTSIPRTGLVTRQDGPVTLFDPTFAATPGIERRRSTPHTVGAAVGLVLVLVGLVLLSQNVLTVAEWARDGLQDSSRARYRAGAGLMVPMLYLAGFFLVGYCIRYLLVDARPWTRTDTGTRLRSLYEGWYLGDARFFEDLHARLASGDPTRYTPMPERDKRGHSGLRIWTAAADRTAYVGLTWGPRRKTTLNAPMIVLVGPAYDALLAAKRARFEKPSRDAERSRW</sequence>
<dbReference type="eggNOG" id="ENOG503405I">
    <property type="taxonomic scope" value="Bacteria"/>
</dbReference>
<name>D1BHF6_SANKS</name>
<dbReference type="Proteomes" id="UP000000322">
    <property type="component" value="Chromosome"/>
</dbReference>